<proteinExistence type="predicted"/>
<evidence type="ECO:0000313" key="2">
    <source>
        <dbReference type="Proteomes" id="UP000198748"/>
    </source>
</evidence>
<evidence type="ECO:0000313" key="1">
    <source>
        <dbReference type="EMBL" id="SDG58040.1"/>
    </source>
</evidence>
<protein>
    <submittedName>
        <fullName evidence="1">Uncharacterized protein</fullName>
    </submittedName>
</protein>
<name>A0A1G7VGI3_9BACT</name>
<gene>
    <name evidence="1" type="ORF">SAMN04487996_12050</name>
</gene>
<dbReference type="AlphaFoldDB" id="A0A1G7VGI3"/>
<organism evidence="1 2">
    <name type="scientific">Dyadobacter soli</name>
    <dbReference type="NCBI Taxonomy" id="659014"/>
    <lineage>
        <taxon>Bacteria</taxon>
        <taxon>Pseudomonadati</taxon>
        <taxon>Bacteroidota</taxon>
        <taxon>Cytophagia</taxon>
        <taxon>Cytophagales</taxon>
        <taxon>Spirosomataceae</taxon>
        <taxon>Dyadobacter</taxon>
    </lineage>
</organism>
<sequence length="237" mass="26463">MLSKRSALRAGLIRRAAINNAKWCSIVCQANGALGVFKDQAWYSVADVPMYYPNIVTLKASCNWHLVESIAKKIQGKASLKDSFDTLQLPASKYEKLFGGKWFVAKSIKLRRSRYEIVRSVGTLKDWEEAISDKPTVSKFNYKVLSHPAVRIIAVKKGDKITGGCVLTRSNEVVGLTNFFYPEGMQDDYWLICLSAARIFAGKASVVGYMRDDLLHAIMPASTMELGPLSVWSRKES</sequence>
<dbReference type="Proteomes" id="UP000198748">
    <property type="component" value="Unassembled WGS sequence"/>
</dbReference>
<reference evidence="2" key="1">
    <citation type="submission" date="2016-10" db="EMBL/GenBank/DDBJ databases">
        <authorList>
            <person name="Varghese N."/>
            <person name="Submissions S."/>
        </authorList>
    </citation>
    <scope>NUCLEOTIDE SEQUENCE [LARGE SCALE GENOMIC DNA]</scope>
    <source>
        <strain evidence="2">DSM 25329</strain>
    </source>
</reference>
<accession>A0A1G7VGI3</accession>
<dbReference type="EMBL" id="FNAN01000020">
    <property type="protein sequence ID" value="SDG58040.1"/>
    <property type="molecule type" value="Genomic_DNA"/>
</dbReference>
<keyword evidence="2" id="KW-1185">Reference proteome</keyword>
<dbReference type="STRING" id="659014.SAMN04487996_12050"/>